<dbReference type="Proteomes" id="UP001149163">
    <property type="component" value="Unassembled WGS sequence"/>
</dbReference>
<evidence type="ECO:0000259" key="5">
    <source>
        <dbReference type="PROSITE" id="PS50048"/>
    </source>
</evidence>
<dbReference type="InterPro" id="IPR036864">
    <property type="entry name" value="Zn2-C6_fun-type_DNA-bd_sf"/>
</dbReference>
<gene>
    <name evidence="6" type="ORF">N7482_010472</name>
</gene>
<reference evidence="6" key="2">
    <citation type="journal article" date="2023" name="IMA Fungus">
        <title>Comparative genomic study of the Penicillium genus elucidates a diverse pangenome and 15 lateral gene transfer events.</title>
        <authorList>
            <person name="Petersen C."/>
            <person name="Sorensen T."/>
            <person name="Nielsen M.R."/>
            <person name="Sondergaard T.E."/>
            <person name="Sorensen J.L."/>
            <person name="Fitzpatrick D.A."/>
            <person name="Frisvad J.C."/>
            <person name="Nielsen K.L."/>
        </authorList>
    </citation>
    <scope>NUCLEOTIDE SEQUENCE</scope>
    <source>
        <strain evidence="6">IBT 26290</strain>
    </source>
</reference>
<dbReference type="EMBL" id="JAPQKN010000008">
    <property type="protein sequence ID" value="KAJ5151220.1"/>
    <property type="molecule type" value="Genomic_DNA"/>
</dbReference>
<keyword evidence="7" id="KW-1185">Reference proteome</keyword>
<comment type="caution">
    <text evidence="6">The sequence shown here is derived from an EMBL/GenBank/DDBJ whole genome shotgun (WGS) entry which is preliminary data.</text>
</comment>
<dbReference type="GO" id="GO:0008270">
    <property type="term" value="F:zinc ion binding"/>
    <property type="evidence" value="ECO:0007669"/>
    <property type="project" value="InterPro"/>
</dbReference>
<evidence type="ECO:0000313" key="7">
    <source>
        <dbReference type="Proteomes" id="UP001149163"/>
    </source>
</evidence>
<feature type="domain" description="Zn(2)-C6 fungal-type" evidence="5">
    <location>
        <begin position="10"/>
        <end position="38"/>
    </location>
</feature>
<dbReference type="GO" id="GO:0000981">
    <property type="term" value="F:DNA-binding transcription factor activity, RNA polymerase II-specific"/>
    <property type="evidence" value="ECO:0007669"/>
    <property type="project" value="InterPro"/>
</dbReference>
<dbReference type="CDD" id="cd00067">
    <property type="entry name" value="GAL4"/>
    <property type="match status" value="1"/>
</dbReference>
<dbReference type="Pfam" id="PF00172">
    <property type="entry name" value="Zn_clus"/>
    <property type="match status" value="1"/>
</dbReference>
<keyword evidence="4" id="KW-0539">Nucleus</keyword>
<dbReference type="PANTHER" id="PTHR38111:SF11">
    <property type="entry name" value="TRANSCRIPTION FACTOR DOMAIN-CONTAINING PROTEIN-RELATED"/>
    <property type="match status" value="1"/>
</dbReference>
<dbReference type="PROSITE" id="PS00463">
    <property type="entry name" value="ZN2_CY6_FUNGAL_1"/>
    <property type="match status" value="1"/>
</dbReference>
<dbReference type="SUPFAM" id="SSF57701">
    <property type="entry name" value="Zn2/Cys6 DNA-binding domain"/>
    <property type="match status" value="1"/>
</dbReference>
<accession>A0A9W9LEJ4</accession>
<dbReference type="PANTHER" id="PTHR38111">
    <property type="entry name" value="ZN(2)-C6 FUNGAL-TYPE DOMAIN-CONTAINING PROTEIN-RELATED"/>
    <property type="match status" value="1"/>
</dbReference>
<protein>
    <recommendedName>
        <fullName evidence="5">Zn(2)-C6 fungal-type domain-containing protein</fullName>
    </recommendedName>
</protein>
<evidence type="ECO:0000256" key="1">
    <source>
        <dbReference type="ARBA" id="ARBA00023015"/>
    </source>
</evidence>
<dbReference type="GO" id="GO:0003677">
    <property type="term" value="F:DNA binding"/>
    <property type="evidence" value="ECO:0007669"/>
    <property type="project" value="UniProtKB-KW"/>
</dbReference>
<reference evidence="6" key="1">
    <citation type="submission" date="2022-11" db="EMBL/GenBank/DDBJ databases">
        <authorList>
            <person name="Petersen C."/>
        </authorList>
    </citation>
    <scope>NUCLEOTIDE SEQUENCE</scope>
    <source>
        <strain evidence="6">IBT 26290</strain>
    </source>
</reference>
<name>A0A9W9LEJ4_9EURO</name>
<sequence length="519" mass="58055">MGGAPFQSKGCTTCKRRKIKCDRRVPECARCIKYGVKCEGYEGGRIFLYDASVKPRIARAKVAAQKSEPHSKFVNRTWASYLPQAVTTAPARRAQVFSSYIHVFFPSDTKTTASDVDGWYSLISGFASLPSKTKMLENALSAIACCYLGKLRRDDPVFRHGLQLYNAAIRDMSSMINKDDYCDDIIYTTVIFQEIETCYSPQGLKGWLAHIAGTNAILSHYRSRADSSPLVSAIYHEYQKLRIVFSAKGINMSRDDYDYVTQPSQGNRVVELLGLFAGLAPIAAAVEGAPPSDPAVRQMLLQQSLAHKDKLVKWYARQNISHGPTLCAPGEVVCTNLPQTDDLFGTAYSYPSLDNARLHTMFWTLLSITHPVISKARALTNPPRDESVQVEDSDILLSGFYADQIGRSVPYFMQDTMKSWGAHTMVFCLCQLCRIGVDRGSRPQFDWCLQAFDVVMDRGFGAATALIQIFHGMWYMKHGPLGLPPPAGKESEKQNARVTELPEAVPDVLRTHWHRRHRT</sequence>
<dbReference type="InterPro" id="IPR001138">
    <property type="entry name" value="Zn2Cys6_DnaBD"/>
</dbReference>
<keyword evidence="1" id="KW-0805">Transcription regulation</keyword>
<dbReference type="PROSITE" id="PS50048">
    <property type="entry name" value="ZN2_CY6_FUNGAL_2"/>
    <property type="match status" value="1"/>
</dbReference>
<evidence type="ECO:0000256" key="4">
    <source>
        <dbReference type="ARBA" id="ARBA00023242"/>
    </source>
</evidence>
<dbReference type="AlphaFoldDB" id="A0A9W9LEJ4"/>
<dbReference type="SMART" id="SM00066">
    <property type="entry name" value="GAL4"/>
    <property type="match status" value="1"/>
</dbReference>
<evidence type="ECO:0000313" key="6">
    <source>
        <dbReference type="EMBL" id="KAJ5151220.1"/>
    </source>
</evidence>
<evidence type="ECO:0000256" key="2">
    <source>
        <dbReference type="ARBA" id="ARBA00023125"/>
    </source>
</evidence>
<keyword evidence="2" id="KW-0238">DNA-binding</keyword>
<proteinExistence type="predicted"/>
<dbReference type="OrthoDB" id="4491390at2759"/>
<dbReference type="Gene3D" id="4.10.240.10">
    <property type="entry name" value="Zn(2)-C6 fungal-type DNA-binding domain"/>
    <property type="match status" value="1"/>
</dbReference>
<evidence type="ECO:0000256" key="3">
    <source>
        <dbReference type="ARBA" id="ARBA00023163"/>
    </source>
</evidence>
<dbReference type="RefSeq" id="XP_056538553.1">
    <property type="nucleotide sequence ID" value="XM_056692596.1"/>
</dbReference>
<dbReference type="InterPro" id="IPR053178">
    <property type="entry name" value="Osmoadaptation_assoc"/>
</dbReference>
<organism evidence="6 7">
    <name type="scientific">Penicillium canariense</name>
    <dbReference type="NCBI Taxonomy" id="189055"/>
    <lineage>
        <taxon>Eukaryota</taxon>
        <taxon>Fungi</taxon>
        <taxon>Dikarya</taxon>
        <taxon>Ascomycota</taxon>
        <taxon>Pezizomycotina</taxon>
        <taxon>Eurotiomycetes</taxon>
        <taxon>Eurotiomycetidae</taxon>
        <taxon>Eurotiales</taxon>
        <taxon>Aspergillaceae</taxon>
        <taxon>Penicillium</taxon>
    </lineage>
</organism>
<dbReference type="GeneID" id="81431772"/>
<keyword evidence="3" id="KW-0804">Transcription</keyword>